<feature type="signal peptide" evidence="1">
    <location>
        <begin position="1"/>
        <end position="27"/>
    </location>
</feature>
<dbReference type="OrthoDB" id="4774614at2"/>
<sequence length="151" mass="15733">MVRVLHLAQALVGFAAISVASPPTAIAAPQKVSGQIACINSASPVGVWIQAESSKSGWASKNVPIEMGGFSKVNFSYTLDKGGRYQVHVGCGGTAKNWGSNIKSGYVSGNRNFVCNDAKPWTIAAFKAVAGRVFGKADLTQGVPYGKCNVI</sequence>
<evidence type="ECO:0000313" key="2">
    <source>
        <dbReference type="EMBL" id="TXI54461.1"/>
    </source>
</evidence>
<comment type="caution">
    <text evidence="2">The sequence shown here is derived from an EMBL/GenBank/DDBJ whole genome shotgun (WGS) entry which is preliminary data.</text>
</comment>
<proteinExistence type="predicted"/>
<name>A0A5C7XYB3_9MYCO</name>
<protein>
    <submittedName>
        <fullName evidence="2">Uncharacterized protein</fullName>
    </submittedName>
</protein>
<keyword evidence="1" id="KW-0732">Signal</keyword>
<reference evidence="2 3" key="1">
    <citation type="submission" date="2018-09" db="EMBL/GenBank/DDBJ databases">
        <title>Metagenome Assembled Genomes from an Advanced Water Purification Facility.</title>
        <authorList>
            <person name="Stamps B.W."/>
            <person name="Spear J.R."/>
        </authorList>
    </citation>
    <scope>NUCLEOTIDE SEQUENCE [LARGE SCALE GENOMIC DNA]</scope>
    <source>
        <strain evidence="2">Bin_29_2</strain>
    </source>
</reference>
<evidence type="ECO:0000256" key="1">
    <source>
        <dbReference type="SAM" id="SignalP"/>
    </source>
</evidence>
<feature type="chain" id="PRO_5022832165" evidence="1">
    <location>
        <begin position="28"/>
        <end position="151"/>
    </location>
</feature>
<dbReference type="Proteomes" id="UP000321797">
    <property type="component" value="Unassembled WGS sequence"/>
</dbReference>
<gene>
    <name evidence="2" type="ORF">E6Q54_14775</name>
</gene>
<evidence type="ECO:0000313" key="3">
    <source>
        <dbReference type="Proteomes" id="UP000321797"/>
    </source>
</evidence>
<dbReference type="AlphaFoldDB" id="A0A5C7XYB3"/>
<organism evidence="2 3">
    <name type="scientific">Mycolicibacter arupensis</name>
    <dbReference type="NCBI Taxonomy" id="342002"/>
    <lineage>
        <taxon>Bacteria</taxon>
        <taxon>Bacillati</taxon>
        <taxon>Actinomycetota</taxon>
        <taxon>Actinomycetes</taxon>
        <taxon>Mycobacteriales</taxon>
        <taxon>Mycobacteriaceae</taxon>
        <taxon>Mycolicibacter</taxon>
    </lineage>
</organism>
<accession>A0A5C7XYB3</accession>
<dbReference type="RefSeq" id="WP_131701152.1">
    <property type="nucleotide sequence ID" value="NZ_JACKUJ010000046.1"/>
</dbReference>
<dbReference type="EMBL" id="SSGD01000085">
    <property type="protein sequence ID" value="TXI54461.1"/>
    <property type="molecule type" value="Genomic_DNA"/>
</dbReference>